<proteinExistence type="predicted"/>
<dbReference type="EMBL" id="BPQB01000010">
    <property type="protein sequence ID" value="GJE88571.1"/>
    <property type="molecule type" value="Genomic_DNA"/>
</dbReference>
<dbReference type="AlphaFoldDB" id="A0A9P3LAM3"/>
<feature type="region of interest" description="Disordered" evidence="1">
    <location>
        <begin position="164"/>
        <end position="207"/>
    </location>
</feature>
<feature type="compositionally biased region" description="Pro residues" evidence="1">
    <location>
        <begin position="544"/>
        <end position="553"/>
    </location>
</feature>
<feature type="region of interest" description="Disordered" evidence="1">
    <location>
        <begin position="353"/>
        <end position="390"/>
    </location>
</feature>
<dbReference type="Proteomes" id="UP000703269">
    <property type="component" value="Unassembled WGS sequence"/>
</dbReference>
<feature type="region of interest" description="Disordered" evidence="1">
    <location>
        <begin position="64"/>
        <end position="93"/>
    </location>
</feature>
<name>A0A9P3LAM3_9APHY</name>
<feature type="region of interest" description="Disordered" evidence="1">
    <location>
        <begin position="424"/>
        <end position="638"/>
    </location>
</feature>
<protein>
    <submittedName>
        <fullName evidence="2">Uncharacterized protein</fullName>
    </submittedName>
</protein>
<feature type="compositionally biased region" description="Low complexity" evidence="1">
    <location>
        <begin position="563"/>
        <end position="575"/>
    </location>
</feature>
<accession>A0A9P3LAM3</accession>
<organism evidence="2 3">
    <name type="scientific">Phanerochaete sordida</name>
    <dbReference type="NCBI Taxonomy" id="48140"/>
    <lineage>
        <taxon>Eukaryota</taxon>
        <taxon>Fungi</taxon>
        <taxon>Dikarya</taxon>
        <taxon>Basidiomycota</taxon>
        <taxon>Agaricomycotina</taxon>
        <taxon>Agaricomycetes</taxon>
        <taxon>Polyporales</taxon>
        <taxon>Phanerochaetaceae</taxon>
        <taxon>Phanerochaete</taxon>
    </lineage>
</organism>
<feature type="compositionally biased region" description="Basic residues" evidence="1">
    <location>
        <begin position="485"/>
        <end position="495"/>
    </location>
</feature>
<feature type="compositionally biased region" description="Polar residues" evidence="1">
    <location>
        <begin position="444"/>
        <end position="457"/>
    </location>
</feature>
<gene>
    <name evidence="2" type="ORF">PsYK624_046540</name>
</gene>
<feature type="compositionally biased region" description="Polar residues" evidence="1">
    <location>
        <begin position="511"/>
        <end position="534"/>
    </location>
</feature>
<evidence type="ECO:0000256" key="1">
    <source>
        <dbReference type="SAM" id="MobiDB-lite"/>
    </source>
</evidence>
<dbReference type="OrthoDB" id="3040699at2759"/>
<reference evidence="2 3" key="1">
    <citation type="submission" date="2021-08" db="EMBL/GenBank/DDBJ databases">
        <title>Draft Genome Sequence of Phanerochaete sordida strain YK-624.</title>
        <authorList>
            <person name="Mori T."/>
            <person name="Dohra H."/>
            <person name="Suzuki T."/>
            <person name="Kawagishi H."/>
            <person name="Hirai H."/>
        </authorList>
    </citation>
    <scope>NUCLEOTIDE SEQUENCE [LARGE SCALE GENOMIC DNA]</scope>
    <source>
        <strain evidence="2 3">YK-624</strain>
    </source>
</reference>
<comment type="caution">
    <text evidence="2">The sequence shown here is derived from an EMBL/GenBank/DDBJ whole genome shotgun (WGS) entry which is preliminary data.</text>
</comment>
<sequence length="936" mass="101449">MRHWVLPYIELVEKMRRFDHMFIEPELRRECRQYYRACRSLTRILGALARVEALLLTVDPPKRPSIHVPAPSMSQRRSASGPSTPHATSPMPYTVPGPMPGMHLTPAHYHHQGAVAGGSALYRVQTQYNPSSSSSVPVSMPLNVSIPPSMPYRQQVASPLQMSPYSQASPTLVGYPGPSHSRPGSSGSVSSLSQRPPSSTIPRVVSAPAPSAAASVYASSTSTPDVSASAPVKRKSKPKRIITEDFMMEDVEWYREQKEKQKEAQLDTIQTDDSSATAVAPLATGPPNNDRAVVATEAETRSPVSQPDAGPDPTDRLDAQATERRQDVHMADGTSLDSAILVDSPTEITMPAESQTAPVAQSLPGDSTEADENDGETLSVVPPANADGVATDTLSDASMATAFVAPPPPMLDLVKLGSPTELKATKPLSNDLVYSKVPPPVTTPAAQSSEPSATPTSVIDPRSAPNSLEDTSEPSSSEQMAAKTRFSHIVKKTTSRKGPPGVRELAKPAEPSSTSTTSNDSAPSSAGITLQSKAGSGLRLRLLPPKPPRPSSPTPEVSDGEIPSPTVSPTSATTAKGAISSDSEDEEPLFLRQRRASGQQDSPIRKRARSGSPDTPLAQRRKSMQGSPRLSRIVPPAIRTQPREYTVDAFASGSFVYSPIQAVAPKRVDDSAEVGTNAAERDGSPATLPPSLSRAIGPSRIRKPTRPLEEMGLDSAPFSDDDLDVLSTFRDGSRILGFARGKPPGDTARITFKFQLEPEEYDACVVWSKQSNHSELVNDPTQLRCLSLSCYHFDDINRKREALGNPTQDELFADRPNAFPSHQRVQLRIDGEQPVEFGVTWGHLWINKHDQIVDLSKNACLGTNSIELYAGHPDADHTPYAFVLRLHPLTPRQLAWWWARKRHQVTWEQSLRSLSRIEVPPVDLSRRAKLVEQMQV</sequence>
<feature type="compositionally biased region" description="Low complexity" evidence="1">
    <location>
        <begin position="174"/>
        <end position="207"/>
    </location>
</feature>
<feature type="region of interest" description="Disordered" evidence="1">
    <location>
        <begin position="297"/>
        <end position="317"/>
    </location>
</feature>
<evidence type="ECO:0000313" key="3">
    <source>
        <dbReference type="Proteomes" id="UP000703269"/>
    </source>
</evidence>
<feature type="compositionally biased region" description="Polar residues" evidence="1">
    <location>
        <begin position="72"/>
        <end position="87"/>
    </location>
</feature>
<keyword evidence="3" id="KW-1185">Reference proteome</keyword>
<feature type="compositionally biased region" description="Polar residues" evidence="1">
    <location>
        <begin position="464"/>
        <end position="479"/>
    </location>
</feature>
<feature type="region of interest" description="Disordered" evidence="1">
    <location>
        <begin position="676"/>
        <end position="715"/>
    </location>
</feature>
<evidence type="ECO:0000313" key="2">
    <source>
        <dbReference type="EMBL" id="GJE88571.1"/>
    </source>
</evidence>